<evidence type="ECO:0000259" key="10">
    <source>
        <dbReference type="PROSITE" id="PS50843"/>
    </source>
</evidence>
<accession>A0AAV0S5Y6</accession>
<keyword evidence="12" id="KW-1185">Reference proteome</keyword>
<dbReference type="Pfam" id="PF01357">
    <property type="entry name" value="Expansin_C"/>
    <property type="match status" value="1"/>
</dbReference>
<evidence type="ECO:0000256" key="3">
    <source>
        <dbReference type="ARBA" id="ARBA00005392"/>
    </source>
</evidence>
<feature type="non-terminal residue" evidence="11">
    <location>
        <position position="1"/>
    </location>
</feature>
<keyword evidence="4" id="KW-0134">Cell wall</keyword>
<keyword evidence="5" id="KW-0964">Secreted</keyword>
<comment type="subcellular location">
    <subcellularLocation>
        <location evidence="1">Membrane</location>
        <topology evidence="1">Peripheral membrane protein</topology>
    </subcellularLocation>
    <subcellularLocation>
        <location evidence="2">Secreted</location>
        <location evidence="2">Cell wall</location>
    </subcellularLocation>
</comment>
<evidence type="ECO:0000256" key="4">
    <source>
        <dbReference type="ARBA" id="ARBA00022512"/>
    </source>
</evidence>
<dbReference type="FunFam" id="2.60.40.760:FF:000001">
    <property type="entry name" value="Expansin"/>
    <property type="match status" value="1"/>
</dbReference>
<evidence type="ECO:0000256" key="2">
    <source>
        <dbReference type="ARBA" id="ARBA00004191"/>
    </source>
</evidence>
<dbReference type="InterPro" id="IPR007117">
    <property type="entry name" value="Expansin_CBD"/>
</dbReference>
<evidence type="ECO:0000256" key="6">
    <source>
        <dbReference type="ARBA" id="ARBA00022729"/>
    </source>
</evidence>
<feature type="domain" description="Expansin-like CBD" evidence="10">
    <location>
        <begin position="81"/>
        <end position="161"/>
    </location>
</feature>
<dbReference type="InterPro" id="IPR009009">
    <property type="entry name" value="RlpA-like_DPBB"/>
</dbReference>
<dbReference type="GO" id="GO:0009653">
    <property type="term" value="P:anatomical structure morphogenesis"/>
    <property type="evidence" value="ECO:0007669"/>
    <property type="project" value="UniProtKB-ARBA"/>
</dbReference>
<dbReference type="PROSITE" id="PS50843">
    <property type="entry name" value="EXPANSIN_CBD"/>
    <property type="match status" value="1"/>
</dbReference>
<evidence type="ECO:0000256" key="7">
    <source>
        <dbReference type="ARBA" id="ARBA00023136"/>
    </source>
</evidence>
<dbReference type="PROSITE" id="PS50842">
    <property type="entry name" value="EXPANSIN_EG45"/>
    <property type="match status" value="1"/>
</dbReference>
<keyword evidence="6" id="KW-0732">Signal</keyword>
<name>A0AAV0S5Y6_9ROSI</name>
<proteinExistence type="inferred from homology"/>
<comment type="similarity">
    <text evidence="3">Belongs to the expansin family. Expansin A subfamily.</text>
</comment>
<dbReference type="Gene3D" id="2.40.40.10">
    <property type="entry name" value="RlpA-like domain"/>
    <property type="match status" value="1"/>
</dbReference>
<keyword evidence="7" id="KW-0472">Membrane</keyword>
<dbReference type="Proteomes" id="UP001154282">
    <property type="component" value="Unassembled WGS sequence"/>
</dbReference>
<organism evidence="11 12">
    <name type="scientific">Linum tenue</name>
    <dbReference type="NCBI Taxonomy" id="586396"/>
    <lineage>
        <taxon>Eukaryota</taxon>
        <taxon>Viridiplantae</taxon>
        <taxon>Streptophyta</taxon>
        <taxon>Embryophyta</taxon>
        <taxon>Tracheophyta</taxon>
        <taxon>Spermatophyta</taxon>
        <taxon>Magnoliopsida</taxon>
        <taxon>eudicotyledons</taxon>
        <taxon>Gunneridae</taxon>
        <taxon>Pentapetalae</taxon>
        <taxon>rosids</taxon>
        <taxon>fabids</taxon>
        <taxon>Malpighiales</taxon>
        <taxon>Linaceae</taxon>
        <taxon>Linum</taxon>
    </lineage>
</organism>
<dbReference type="Gene3D" id="2.60.40.760">
    <property type="entry name" value="Expansin, cellulose-binding-like domain"/>
    <property type="match status" value="1"/>
</dbReference>
<evidence type="ECO:0008006" key="13">
    <source>
        <dbReference type="Google" id="ProtNLM"/>
    </source>
</evidence>
<gene>
    <name evidence="11" type="ORF">LITE_LOCUS51181</name>
</gene>
<dbReference type="InterPro" id="IPR002963">
    <property type="entry name" value="Expansin"/>
</dbReference>
<evidence type="ECO:0000313" key="11">
    <source>
        <dbReference type="EMBL" id="CAI0627223.1"/>
    </source>
</evidence>
<sequence length="165" mass="18223">YGTKTAALSTTLFNDGKACGGCYQIVCDGTKVPQWCRRGTYITITATNLCPPNYNLPSDNGGWVGCRRSGGMRFTINGRDYFELVLISNVGGVGEISAAWVRGSRTNRWEAMSRNWGSNWQSLSFLNGQALSFRVQASNGRIRTALNVVPSNWRFGQSFKSNVQF</sequence>
<dbReference type="EMBL" id="CAMGYJ010000011">
    <property type="protein sequence ID" value="CAI0627223.1"/>
    <property type="molecule type" value="Genomic_DNA"/>
</dbReference>
<evidence type="ECO:0000256" key="1">
    <source>
        <dbReference type="ARBA" id="ARBA00004170"/>
    </source>
</evidence>
<evidence type="ECO:0000256" key="5">
    <source>
        <dbReference type="ARBA" id="ARBA00022525"/>
    </source>
</evidence>
<dbReference type="InterPro" id="IPR036908">
    <property type="entry name" value="RlpA-like_sf"/>
</dbReference>
<dbReference type="GO" id="GO:0016020">
    <property type="term" value="C:membrane"/>
    <property type="evidence" value="ECO:0007669"/>
    <property type="project" value="UniProtKB-SubCell"/>
</dbReference>
<protein>
    <recommendedName>
        <fullName evidence="13">Expansin</fullName>
    </recommendedName>
</protein>
<feature type="domain" description="Expansin-like EG45" evidence="9">
    <location>
        <begin position="1"/>
        <end position="63"/>
    </location>
</feature>
<reference evidence="11" key="1">
    <citation type="submission" date="2022-08" db="EMBL/GenBank/DDBJ databases">
        <authorList>
            <person name="Gutierrez-Valencia J."/>
        </authorList>
    </citation>
    <scope>NUCLEOTIDE SEQUENCE</scope>
</reference>
<dbReference type="SUPFAM" id="SSF49590">
    <property type="entry name" value="PHL pollen allergen"/>
    <property type="match status" value="1"/>
</dbReference>
<dbReference type="InterPro" id="IPR036749">
    <property type="entry name" value="Expansin_CBD_sf"/>
</dbReference>
<evidence type="ECO:0000259" key="9">
    <source>
        <dbReference type="PROSITE" id="PS50842"/>
    </source>
</evidence>
<dbReference type="Pfam" id="PF03330">
    <property type="entry name" value="DPBB_1"/>
    <property type="match status" value="1"/>
</dbReference>
<keyword evidence="8" id="KW-0961">Cell wall biogenesis/degradation</keyword>
<evidence type="ECO:0000256" key="8">
    <source>
        <dbReference type="ARBA" id="ARBA00023316"/>
    </source>
</evidence>
<evidence type="ECO:0000313" key="12">
    <source>
        <dbReference type="Proteomes" id="UP001154282"/>
    </source>
</evidence>
<dbReference type="InterPro" id="IPR007112">
    <property type="entry name" value="Expansin/allergen_DPBB_dom"/>
</dbReference>
<dbReference type="SUPFAM" id="SSF50685">
    <property type="entry name" value="Barwin-like endoglucanases"/>
    <property type="match status" value="1"/>
</dbReference>
<dbReference type="GO" id="GO:0009664">
    <property type="term" value="P:plant-type cell wall organization"/>
    <property type="evidence" value="ECO:0007669"/>
    <property type="project" value="InterPro"/>
</dbReference>
<dbReference type="AlphaFoldDB" id="A0AAV0S5Y6"/>
<dbReference type="PANTHER" id="PTHR31867">
    <property type="entry name" value="EXPANSIN-A15"/>
    <property type="match status" value="1"/>
</dbReference>
<dbReference type="SMART" id="SM00837">
    <property type="entry name" value="DPBB_1"/>
    <property type="match status" value="1"/>
</dbReference>
<comment type="caution">
    <text evidence="11">The sequence shown here is derived from an EMBL/GenBank/DDBJ whole genome shotgun (WGS) entry which is preliminary data.</text>
</comment>